<sequence>MAGNPQITWVYNHHQSTFVGSHLSISLDALDVDAPFHSPDSRKIHRSRHYVKWGIAWQPLWFMISLVLCGYALAIGHHLYFSSLDKTAAGSPLRQQWAIRFGTIFAYATASLSAAAIGAAYEQHLWTLFKQDSFSLSGFDDLFALKSTPTSFFNVELLAHAKLAVLLALCFWLIALAAIAPPATLSVVLGISIESQPAEVPTLD</sequence>
<feature type="transmembrane region" description="Helical" evidence="1">
    <location>
        <begin position="101"/>
        <end position="121"/>
    </location>
</feature>
<keyword evidence="1" id="KW-0472">Membrane</keyword>
<evidence type="ECO:0000313" key="3">
    <source>
        <dbReference type="Proteomes" id="UP000297527"/>
    </source>
</evidence>
<feature type="transmembrane region" description="Helical" evidence="1">
    <location>
        <begin position="157"/>
        <end position="179"/>
    </location>
</feature>
<dbReference type="OrthoDB" id="3561272at2759"/>
<proteinExistence type="predicted"/>
<comment type="caution">
    <text evidence="2">The sequence shown here is derived from an EMBL/GenBank/DDBJ whole genome shotgun (WGS) entry which is preliminary data.</text>
</comment>
<dbReference type="PANTHER" id="PTHR35041">
    <property type="entry name" value="MEDIATOR OF RNA POLYMERASE II TRANSCRIPTION SUBUNIT 1"/>
    <property type="match status" value="1"/>
</dbReference>
<name>A0A4Z1H8D2_9HELO</name>
<keyword evidence="3" id="KW-1185">Reference proteome</keyword>
<organism evidence="2 3">
    <name type="scientific">Botryotinia convoluta</name>
    <dbReference type="NCBI Taxonomy" id="54673"/>
    <lineage>
        <taxon>Eukaryota</taxon>
        <taxon>Fungi</taxon>
        <taxon>Dikarya</taxon>
        <taxon>Ascomycota</taxon>
        <taxon>Pezizomycotina</taxon>
        <taxon>Leotiomycetes</taxon>
        <taxon>Helotiales</taxon>
        <taxon>Sclerotiniaceae</taxon>
        <taxon>Botryotinia</taxon>
    </lineage>
</organism>
<keyword evidence="1" id="KW-0812">Transmembrane</keyword>
<keyword evidence="1" id="KW-1133">Transmembrane helix</keyword>
<reference evidence="2 3" key="1">
    <citation type="submission" date="2017-12" db="EMBL/GenBank/DDBJ databases">
        <title>Comparative genomics of Botrytis spp.</title>
        <authorList>
            <person name="Valero-Jimenez C.A."/>
            <person name="Tapia P."/>
            <person name="Veloso J."/>
            <person name="Silva-Moreno E."/>
            <person name="Staats M."/>
            <person name="Valdes J.H."/>
            <person name="Van Kan J.A.L."/>
        </authorList>
    </citation>
    <scope>NUCLEOTIDE SEQUENCE [LARGE SCALE GENOMIC DNA]</scope>
    <source>
        <strain evidence="2 3">MUCL11595</strain>
    </source>
</reference>
<accession>A0A4Z1H8D2</accession>
<feature type="transmembrane region" description="Helical" evidence="1">
    <location>
        <begin position="60"/>
        <end position="80"/>
    </location>
</feature>
<protein>
    <submittedName>
        <fullName evidence="2">Uncharacterized protein</fullName>
    </submittedName>
</protein>
<dbReference type="EMBL" id="PQXN01000389">
    <property type="protein sequence ID" value="TGO45438.1"/>
    <property type="molecule type" value="Genomic_DNA"/>
</dbReference>
<gene>
    <name evidence="2" type="ORF">BCON_0391g00020</name>
</gene>
<dbReference type="PANTHER" id="PTHR35041:SF3">
    <property type="entry name" value="FORMYLMETHIONINE DEFORMYLASE-LIKE PROTEIN"/>
    <property type="match status" value="1"/>
</dbReference>
<evidence type="ECO:0000313" key="2">
    <source>
        <dbReference type="EMBL" id="TGO45438.1"/>
    </source>
</evidence>
<dbReference type="Proteomes" id="UP000297527">
    <property type="component" value="Unassembled WGS sequence"/>
</dbReference>
<evidence type="ECO:0000256" key="1">
    <source>
        <dbReference type="SAM" id="Phobius"/>
    </source>
</evidence>
<dbReference type="AlphaFoldDB" id="A0A4Z1H8D2"/>